<dbReference type="InterPro" id="IPR000524">
    <property type="entry name" value="Tscrpt_reg_HTH_GntR"/>
</dbReference>
<dbReference type="InterPro" id="IPR050679">
    <property type="entry name" value="Bact_HTH_transcr_reg"/>
</dbReference>
<evidence type="ECO:0000313" key="6">
    <source>
        <dbReference type="EMBL" id="MBB5795612.1"/>
    </source>
</evidence>
<evidence type="ECO:0000256" key="1">
    <source>
        <dbReference type="ARBA" id="ARBA00023015"/>
    </source>
</evidence>
<feature type="domain" description="HTH gntR-type" evidence="5">
    <location>
        <begin position="3"/>
        <end position="71"/>
    </location>
</feature>
<dbReference type="PANTHER" id="PTHR44846">
    <property type="entry name" value="MANNOSYL-D-GLYCERATE TRANSPORT/METABOLISM SYSTEM REPRESSOR MNGR-RELATED"/>
    <property type="match status" value="1"/>
</dbReference>
<evidence type="ECO:0000256" key="4">
    <source>
        <dbReference type="SAM" id="MobiDB-lite"/>
    </source>
</evidence>
<evidence type="ECO:0000259" key="5">
    <source>
        <dbReference type="PROSITE" id="PS50949"/>
    </source>
</evidence>
<proteinExistence type="predicted"/>
<keyword evidence="7" id="KW-1185">Reference proteome</keyword>
<dbReference type="GO" id="GO:0003677">
    <property type="term" value="F:DNA binding"/>
    <property type="evidence" value="ECO:0007669"/>
    <property type="project" value="UniProtKB-KW"/>
</dbReference>
<dbReference type="PRINTS" id="PR00035">
    <property type="entry name" value="HTHGNTR"/>
</dbReference>
<dbReference type="PROSITE" id="PS50949">
    <property type="entry name" value="HTH_GNTR"/>
    <property type="match status" value="1"/>
</dbReference>
<keyword evidence="3" id="KW-0804">Transcription</keyword>
<dbReference type="CDD" id="cd07377">
    <property type="entry name" value="WHTH_GntR"/>
    <property type="match status" value="1"/>
</dbReference>
<dbReference type="Proteomes" id="UP000590647">
    <property type="component" value="Unassembled WGS sequence"/>
</dbReference>
<keyword evidence="1" id="KW-0805">Transcription regulation</keyword>
<dbReference type="Pfam" id="PF00392">
    <property type="entry name" value="GntR"/>
    <property type="match status" value="1"/>
</dbReference>
<sequence length="101" mass="10862">MPLLKYEQIADDLRTRIANGEFGPGELLPSGRDLAEQWSVSRATVVKAYDVLRADGLVVARQGAGSRVHGRRGADRASCGRTPSWLKPRHGRRAVPATGGA</sequence>
<feature type="region of interest" description="Disordered" evidence="4">
    <location>
        <begin position="64"/>
        <end position="101"/>
    </location>
</feature>
<gene>
    <name evidence="6" type="ORF">HDA41_003576</name>
</gene>
<dbReference type="EMBL" id="JACHNE010000001">
    <property type="protein sequence ID" value="MBB5795612.1"/>
    <property type="molecule type" value="Genomic_DNA"/>
</dbReference>
<dbReference type="GO" id="GO:0003700">
    <property type="term" value="F:DNA-binding transcription factor activity"/>
    <property type="evidence" value="ECO:0007669"/>
    <property type="project" value="InterPro"/>
</dbReference>
<evidence type="ECO:0000256" key="2">
    <source>
        <dbReference type="ARBA" id="ARBA00023125"/>
    </source>
</evidence>
<dbReference type="SUPFAM" id="SSF46785">
    <property type="entry name" value="Winged helix' DNA-binding domain"/>
    <property type="match status" value="1"/>
</dbReference>
<keyword evidence="2 6" id="KW-0238">DNA-binding</keyword>
<dbReference type="Gene3D" id="1.10.10.10">
    <property type="entry name" value="Winged helix-like DNA-binding domain superfamily/Winged helix DNA-binding domain"/>
    <property type="match status" value="1"/>
</dbReference>
<evidence type="ECO:0000256" key="3">
    <source>
        <dbReference type="ARBA" id="ARBA00023163"/>
    </source>
</evidence>
<dbReference type="AlphaFoldDB" id="A0A7W9LTQ4"/>
<evidence type="ECO:0000313" key="7">
    <source>
        <dbReference type="Proteomes" id="UP000590647"/>
    </source>
</evidence>
<comment type="caution">
    <text evidence="6">The sequence shown here is derived from an EMBL/GenBank/DDBJ whole genome shotgun (WGS) entry which is preliminary data.</text>
</comment>
<organism evidence="6 7">
    <name type="scientific">Streptomyces caelestis</name>
    <dbReference type="NCBI Taxonomy" id="36816"/>
    <lineage>
        <taxon>Bacteria</taxon>
        <taxon>Bacillati</taxon>
        <taxon>Actinomycetota</taxon>
        <taxon>Actinomycetes</taxon>
        <taxon>Kitasatosporales</taxon>
        <taxon>Streptomycetaceae</taxon>
        <taxon>Streptomyces</taxon>
    </lineage>
</organism>
<dbReference type="GO" id="GO:0045892">
    <property type="term" value="P:negative regulation of DNA-templated transcription"/>
    <property type="evidence" value="ECO:0007669"/>
    <property type="project" value="TreeGrafter"/>
</dbReference>
<accession>A0A7W9LTQ4</accession>
<name>A0A7W9LTQ4_9ACTN</name>
<dbReference type="PANTHER" id="PTHR44846:SF17">
    <property type="entry name" value="GNTR-FAMILY TRANSCRIPTIONAL REGULATOR"/>
    <property type="match status" value="1"/>
</dbReference>
<dbReference type="SMART" id="SM00345">
    <property type="entry name" value="HTH_GNTR"/>
    <property type="match status" value="1"/>
</dbReference>
<dbReference type="InterPro" id="IPR036388">
    <property type="entry name" value="WH-like_DNA-bd_sf"/>
</dbReference>
<reference evidence="6 7" key="1">
    <citation type="submission" date="2020-08" db="EMBL/GenBank/DDBJ databases">
        <title>Sequencing the genomes of 1000 actinobacteria strains.</title>
        <authorList>
            <person name="Klenk H.-P."/>
        </authorList>
    </citation>
    <scope>NUCLEOTIDE SEQUENCE [LARGE SCALE GENOMIC DNA]</scope>
    <source>
        <strain evidence="6 7">DSM 40084</strain>
    </source>
</reference>
<protein>
    <submittedName>
        <fullName evidence="6">DNA-binding GntR family transcriptional regulator</fullName>
    </submittedName>
</protein>
<dbReference type="InterPro" id="IPR036390">
    <property type="entry name" value="WH_DNA-bd_sf"/>
</dbReference>